<dbReference type="Pfam" id="PF01728">
    <property type="entry name" value="FtsJ"/>
    <property type="match status" value="1"/>
</dbReference>
<dbReference type="Gene3D" id="3.40.50.150">
    <property type="entry name" value="Vaccinia Virus protein VP39"/>
    <property type="match status" value="1"/>
</dbReference>
<keyword evidence="4 11" id="KW-0949">S-adenosyl-L-methionine</keyword>
<dbReference type="InterPro" id="IPR029063">
    <property type="entry name" value="SAM-dependent_MTases_sf"/>
</dbReference>
<dbReference type="GO" id="GO:0008650">
    <property type="term" value="F:rRNA (uridine-2'-O-)-methyltransferase activity"/>
    <property type="evidence" value="ECO:0007669"/>
    <property type="project" value="UniProtKB-UniRule"/>
</dbReference>
<dbReference type="EMBL" id="AWFF01000001">
    <property type="protein sequence ID" value="KCZ57156.1"/>
    <property type="molecule type" value="Genomic_DNA"/>
</dbReference>
<evidence type="ECO:0000256" key="3">
    <source>
        <dbReference type="ARBA" id="ARBA00022679"/>
    </source>
</evidence>
<evidence type="ECO:0000256" key="13">
    <source>
        <dbReference type="SAM" id="MobiDB-lite"/>
    </source>
</evidence>
<evidence type="ECO:0000256" key="1">
    <source>
        <dbReference type="ARBA" id="ARBA00022552"/>
    </source>
</evidence>
<evidence type="ECO:0000256" key="8">
    <source>
        <dbReference type="ARBA" id="ARBA00041995"/>
    </source>
</evidence>
<dbReference type="STRING" id="1280946.HY29_00070"/>
<feature type="compositionally biased region" description="Basic and acidic residues" evidence="13">
    <location>
        <begin position="13"/>
        <end position="42"/>
    </location>
</feature>
<evidence type="ECO:0000256" key="5">
    <source>
        <dbReference type="ARBA" id="ARBA00037569"/>
    </source>
</evidence>
<comment type="function">
    <text evidence="5 11">Specifically methylates the uridine in position 2552 of 23S rRNA at the 2'-O position of the ribose in the fully assembled 50S ribosomal subunit.</text>
</comment>
<feature type="binding site" evidence="11">
    <location>
        <position position="92"/>
    </location>
    <ligand>
        <name>S-adenosyl-L-methionine</name>
        <dbReference type="ChEBI" id="CHEBI:59789"/>
    </ligand>
</feature>
<evidence type="ECO:0000313" key="16">
    <source>
        <dbReference type="Proteomes" id="UP000027037"/>
    </source>
</evidence>
<dbReference type="Proteomes" id="UP000027037">
    <property type="component" value="Unassembled WGS sequence"/>
</dbReference>
<keyword evidence="2 11" id="KW-0489">Methyltransferase</keyword>
<feature type="binding site" evidence="11">
    <location>
        <position position="110"/>
    </location>
    <ligand>
        <name>S-adenosyl-L-methionine</name>
        <dbReference type="ChEBI" id="CHEBI:59789"/>
    </ligand>
</feature>
<feature type="binding site" evidence="11">
    <location>
        <position position="150"/>
    </location>
    <ligand>
        <name>S-adenosyl-L-methionine</name>
        <dbReference type="ChEBI" id="CHEBI:59789"/>
    </ligand>
</feature>
<dbReference type="SUPFAM" id="SSF53335">
    <property type="entry name" value="S-adenosyl-L-methionine-dependent methyltransferases"/>
    <property type="match status" value="1"/>
</dbReference>
<organism evidence="15 16">
    <name type="scientific">Hyphomonas beringensis</name>
    <dbReference type="NCBI Taxonomy" id="1280946"/>
    <lineage>
        <taxon>Bacteria</taxon>
        <taxon>Pseudomonadati</taxon>
        <taxon>Pseudomonadota</taxon>
        <taxon>Alphaproteobacteria</taxon>
        <taxon>Hyphomonadales</taxon>
        <taxon>Hyphomonadaceae</taxon>
        <taxon>Hyphomonas</taxon>
    </lineage>
</organism>
<evidence type="ECO:0000256" key="2">
    <source>
        <dbReference type="ARBA" id="ARBA00022603"/>
    </source>
</evidence>
<evidence type="ECO:0000256" key="12">
    <source>
        <dbReference type="PIRSR" id="PIRSR005461-1"/>
    </source>
</evidence>
<keyword evidence="1 11" id="KW-0698">rRNA processing</keyword>
<evidence type="ECO:0000256" key="7">
    <source>
        <dbReference type="ARBA" id="ARBA00041129"/>
    </source>
</evidence>
<dbReference type="OrthoDB" id="9790080at2"/>
<dbReference type="InterPro" id="IPR050082">
    <property type="entry name" value="RNA_methyltr_RlmE"/>
</dbReference>
<comment type="caution">
    <text evidence="15">The sequence shown here is derived from an EMBL/GenBank/DDBJ whole genome shotgun (WGS) entry which is preliminary data.</text>
</comment>
<dbReference type="PIRSF" id="PIRSF005461">
    <property type="entry name" value="23S_rRNA_mtase"/>
    <property type="match status" value="1"/>
</dbReference>
<feature type="region of interest" description="Disordered" evidence="13">
    <location>
        <begin position="1"/>
        <end position="42"/>
    </location>
</feature>
<reference evidence="15 16" key="1">
    <citation type="journal article" date="2014" name="Antonie Van Leeuwenhoek">
        <title>Hyphomonas beringensis sp. nov. and Hyphomonas chukchiensis sp. nov., isolated from surface seawater of the Bering Sea and Chukchi Sea.</title>
        <authorList>
            <person name="Li C."/>
            <person name="Lai Q."/>
            <person name="Li G."/>
            <person name="Dong C."/>
            <person name="Wang J."/>
            <person name="Liao Y."/>
            <person name="Shao Z."/>
        </authorList>
    </citation>
    <scope>NUCLEOTIDE SEQUENCE [LARGE SCALE GENOMIC DNA]</scope>
    <source>
        <strain evidence="15 16">25B14_1</strain>
    </source>
</reference>
<evidence type="ECO:0000256" key="4">
    <source>
        <dbReference type="ARBA" id="ARBA00022691"/>
    </source>
</evidence>
<dbReference type="AlphaFoldDB" id="A0A062UA14"/>
<feature type="binding site" evidence="11">
    <location>
        <position position="94"/>
    </location>
    <ligand>
        <name>S-adenosyl-L-methionine</name>
        <dbReference type="ChEBI" id="CHEBI:59789"/>
    </ligand>
</feature>
<dbReference type="PANTHER" id="PTHR10920">
    <property type="entry name" value="RIBOSOMAL RNA METHYLTRANSFERASE"/>
    <property type="match status" value="1"/>
</dbReference>
<evidence type="ECO:0000256" key="10">
    <source>
        <dbReference type="ARBA" id="ARBA00048970"/>
    </source>
</evidence>
<accession>A0A062UA14</accession>
<keyword evidence="16" id="KW-1185">Reference proteome</keyword>
<feature type="binding site" evidence="11">
    <location>
        <position position="126"/>
    </location>
    <ligand>
        <name>S-adenosyl-L-methionine</name>
        <dbReference type="ChEBI" id="CHEBI:59789"/>
    </ligand>
</feature>
<dbReference type="HAMAP" id="MF_01547">
    <property type="entry name" value="RNA_methyltr_E"/>
    <property type="match status" value="1"/>
</dbReference>
<sequence>MPDDNKRRWKGPGKTDKNTSGRQMNERKVTAHRAKNESSKRWIERQLQDPYVRKAKDEGYRARAAYKLLEIDEKIGLLRKGQRVVDLGCAPGGWLQVAVEKGASEVAGIDLLPVEPVPGAYIVLGDATEADDVAELLKGLTGKPDLVLSDMAANTTGHKQTDHLRTVALVEMAVAFAIEHLAPGGNFCSKVFQGGATKDVLDTLKAHFKTVKHIKPPASRAGSPEIFVVAKGFKG</sequence>
<gene>
    <name evidence="11" type="primary">rlmE</name>
    <name evidence="11" type="synonym">ftsJ</name>
    <name evidence="11" type="synonym">rrmJ</name>
    <name evidence="15" type="ORF">HY29_00070</name>
</gene>
<evidence type="ECO:0000313" key="15">
    <source>
        <dbReference type="EMBL" id="KCZ57156.1"/>
    </source>
</evidence>
<dbReference type="RefSeq" id="WP_034789525.1">
    <property type="nucleotide sequence ID" value="NZ_AWFF01000001.1"/>
</dbReference>
<comment type="subcellular location">
    <subcellularLocation>
        <location evidence="11">Cytoplasm</location>
    </subcellularLocation>
</comment>
<evidence type="ECO:0000259" key="14">
    <source>
        <dbReference type="Pfam" id="PF01728"/>
    </source>
</evidence>
<feature type="active site" description="Proton acceptor" evidence="11 12">
    <location>
        <position position="190"/>
    </location>
</feature>
<dbReference type="eggNOG" id="COG0293">
    <property type="taxonomic scope" value="Bacteria"/>
</dbReference>
<dbReference type="InterPro" id="IPR015507">
    <property type="entry name" value="rRNA-MeTfrase_E"/>
</dbReference>
<keyword evidence="3 11" id="KW-0808">Transferase</keyword>
<name>A0A062UA14_9PROT</name>
<dbReference type="EC" id="2.1.1.166" evidence="6 11"/>
<comment type="catalytic activity">
    <reaction evidence="10 11">
        <text>uridine(2552) in 23S rRNA + S-adenosyl-L-methionine = 2'-O-methyluridine(2552) in 23S rRNA + S-adenosyl-L-homocysteine + H(+)</text>
        <dbReference type="Rhea" id="RHEA:42720"/>
        <dbReference type="Rhea" id="RHEA-COMP:10202"/>
        <dbReference type="Rhea" id="RHEA-COMP:10203"/>
        <dbReference type="ChEBI" id="CHEBI:15378"/>
        <dbReference type="ChEBI" id="CHEBI:57856"/>
        <dbReference type="ChEBI" id="CHEBI:59789"/>
        <dbReference type="ChEBI" id="CHEBI:65315"/>
        <dbReference type="ChEBI" id="CHEBI:74478"/>
        <dbReference type="EC" id="2.1.1.166"/>
    </reaction>
</comment>
<dbReference type="PANTHER" id="PTHR10920:SF18">
    <property type="entry name" value="RRNA METHYLTRANSFERASE 2, MITOCHONDRIAL"/>
    <property type="match status" value="1"/>
</dbReference>
<feature type="domain" description="Ribosomal RNA methyltransferase FtsJ" evidence="14">
    <location>
        <begin position="60"/>
        <end position="233"/>
    </location>
</feature>
<evidence type="ECO:0000256" key="6">
    <source>
        <dbReference type="ARBA" id="ARBA00038861"/>
    </source>
</evidence>
<dbReference type="InterPro" id="IPR002877">
    <property type="entry name" value="RNA_MeTrfase_FtsJ_dom"/>
</dbReference>
<proteinExistence type="inferred from homology"/>
<dbReference type="GO" id="GO:0005737">
    <property type="term" value="C:cytoplasm"/>
    <property type="evidence" value="ECO:0007669"/>
    <property type="project" value="UniProtKB-SubCell"/>
</dbReference>
<evidence type="ECO:0000256" key="9">
    <source>
        <dbReference type="ARBA" id="ARBA00042745"/>
    </source>
</evidence>
<protein>
    <recommendedName>
        <fullName evidence="7 11">Ribosomal RNA large subunit methyltransferase E</fullName>
        <ecNumber evidence="6 11">2.1.1.166</ecNumber>
    </recommendedName>
    <alternativeName>
        <fullName evidence="9 11">23S rRNA Um2552 methyltransferase</fullName>
    </alternativeName>
    <alternativeName>
        <fullName evidence="8 11">rRNA (uridine-2'-O-)-methyltransferase</fullName>
    </alternativeName>
</protein>
<evidence type="ECO:0000256" key="11">
    <source>
        <dbReference type="HAMAP-Rule" id="MF_01547"/>
    </source>
</evidence>
<keyword evidence="11" id="KW-0963">Cytoplasm</keyword>
<dbReference type="PATRIC" id="fig|1280946.3.peg.15"/>
<comment type="similarity">
    <text evidence="11">Belongs to the class I-like SAM-binding methyltransferase superfamily. RNA methyltransferase RlmE family.</text>
</comment>